<evidence type="ECO:0000313" key="2">
    <source>
        <dbReference type="EMBL" id="QKJ17982.1"/>
    </source>
</evidence>
<accession>A0A7D4TL58</accession>
<name>A0A7D4TL58_9MICO</name>
<dbReference type="InterPro" id="IPR036928">
    <property type="entry name" value="AS_sf"/>
</dbReference>
<dbReference type="RefSeq" id="WP_172988362.1">
    <property type="nucleotide sequence ID" value="NZ_CP054038.1"/>
</dbReference>
<organism evidence="2 3">
    <name type="scientific">Microbacterium hominis</name>
    <dbReference type="NCBI Taxonomy" id="162426"/>
    <lineage>
        <taxon>Bacteria</taxon>
        <taxon>Bacillati</taxon>
        <taxon>Actinomycetota</taxon>
        <taxon>Actinomycetes</taxon>
        <taxon>Micrococcales</taxon>
        <taxon>Microbacteriaceae</taxon>
        <taxon>Microbacterium</taxon>
    </lineage>
</organism>
<sequence length="451" mass="47350">MALDPRRASARALAAALRAREISAVELLDESLAAVAEHDGAVNALVVHDFDRARADARAADDVLDRGEGGPLQGVPISVKESFDLRGHPTTWGIAELVGHRAERDALVVRRLKDAGAVVIGKTNVPVALNDWQSDNPIYGRTRNPFDLDRSPGGSSGGSAAAVALGYSALELGSDIGGSVRVPAAFCGVFGHKPTWGIVPNEGHSPGGWDGEAAPLAVIGPLARTAEDLSLALGIVAGPDDFSPANRLELPPPRHDRLGAHRVLVLDEHPSAATGAVVRAAVDDVARAVAASGAAVARSSDLLPDLARLLDDYRVMLAAVGSRRAPEGTPSLPVKDWFDLVDRQRAVRRQWAALFEQFDVIVAPVYGTVAFPLFDESVANDERMLRIDGRDEPYEPQLAWPSLATFGNLPATAVPVGLTAEGLPLSVQVIGPHRGDLTTIAFAAALAGELA</sequence>
<dbReference type="GO" id="GO:0012505">
    <property type="term" value="C:endomembrane system"/>
    <property type="evidence" value="ECO:0007669"/>
    <property type="project" value="TreeGrafter"/>
</dbReference>
<feature type="domain" description="Amidase" evidence="1">
    <location>
        <begin position="343"/>
        <end position="437"/>
    </location>
</feature>
<dbReference type="InterPro" id="IPR052739">
    <property type="entry name" value="FAAH2"/>
</dbReference>
<gene>
    <name evidence="2" type="ORF">HQM25_00145</name>
</gene>
<proteinExistence type="predicted"/>
<dbReference type="EMBL" id="CP054038">
    <property type="protein sequence ID" value="QKJ17982.1"/>
    <property type="molecule type" value="Genomic_DNA"/>
</dbReference>
<dbReference type="AlphaFoldDB" id="A0A7D4TL58"/>
<evidence type="ECO:0000313" key="3">
    <source>
        <dbReference type="Proteomes" id="UP000502498"/>
    </source>
</evidence>
<reference evidence="2 3" key="1">
    <citation type="submission" date="2020-05" db="EMBL/GenBank/DDBJ databases">
        <title>Strain PA2F3 complete genome.</title>
        <authorList>
            <person name="Kim Y.-S."/>
            <person name="Kim S.-J."/>
            <person name="Jung H.-k."/>
            <person name="Kim S.-E."/>
            <person name="Kim K.-H."/>
        </authorList>
    </citation>
    <scope>NUCLEOTIDE SEQUENCE [LARGE SCALE GENOMIC DNA]</scope>
    <source>
        <strain evidence="2 3">PA2F3</strain>
    </source>
</reference>
<dbReference type="InterPro" id="IPR023631">
    <property type="entry name" value="Amidase_dom"/>
</dbReference>
<dbReference type="Pfam" id="PF01425">
    <property type="entry name" value="Amidase"/>
    <property type="match status" value="2"/>
</dbReference>
<dbReference type="PANTHER" id="PTHR43372:SF4">
    <property type="entry name" value="FATTY-ACID AMIDE HYDROLASE 2"/>
    <property type="match status" value="1"/>
</dbReference>
<protein>
    <submittedName>
        <fullName evidence="2">Amidase</fullName>
    </submittedName>
</protein>
<dbReference type="PANTHER" id="PTHR43372">
    <property type="entry name" value="FATTY-ACID AMIDE HYDROLASE"/>
    <property type="match status" value="1"/>
</dbReference>
<dbReference type="SUPFAM" id="SSF75304">
    <property type="entry name" value="Amidase signature (AS) enzymes"/>
    <property type="match status" value="1"/>
</dbReference>
<evidence type="ECO:0000259" key="1">
    <source>
        <dbReference type="Pfam" id="PF01425"/>
    </source>
</evidence>
<dbReference type="Proteomes" id="UP000502498">
    <property type="component" value="Chromosome"/>
</dbReference>
<dbReference type="Gene3D" id="3.90.1300.10">
    <property type="entry name" value="Amidase signature (AS) domain"/>
    <property type="match status" value="1"/>
</dbReference>
<feature type="domain" description="Amidase" evidence="1">
    <location>
        <begin position="26"/>
        <end position="320"/>
    </location>
</feature>